<dbReference type="Proteomes" id="UP001165092">
    <property type="component" value="Unassembled WGS sequence"/>
</dbReference>
<reference evidence="2" key="1">
    <citation type="submission" date="2023-02" db="EMBL/GenBank/DDBJ databases">
        <title>Nocardiopsis ansamitocini NBRC 112285.</title>
        <authorList>
            <person name="Ichikawa N."/>
            <person name="Sato H."/>
            <person name="Tonouchi N."/>
        </authorList>
    </citation>
    <scope>NUCLEOTIDE SEQUENCE</scope>
    <source>
        <strain evidence="2">NBRC 112285</strain>
    </source>
</reference>
<evidence type="ECO:0000313" key="3">
    <source>
        <dbReference type="Proteomes" id="UP001165092"/>
    </source>
</evidence>
<evidence type="ECO:0000313" key="2">
    <source>
        <dbReference type="EMBL" id="GLU48010.1"/>
    </source>
</evidence>
<name>A0A9W6P5W6_9ACTN</name>
<accession>A0A9W6P5W6</accession>
<comment type="caution">
    <text evidence="2">The sequence shown here is derived from an EMBL/GenBank/DDBJ whole genome shotgun (WGS) entry which is preliminary data.</text>
</comment>
<protein>
    <submittedName>
        <fullName evidence="2">Uncharacterized protein</fullName>
    </submittedName>
</protein>
<sequence length="69" mass="6574">MTSGAHGAYNDFLPARVTPITSTLDTGPGAVKQSCAGGVPPPAAGGGTPPSHSSIPAAIRSVDNSSAGS</sequence>
<proteinExistence type="predicted"/>
<feature type="region of interest" description="Disordered" evidence="1">
    <location>
        <begin position="20"/>
        <end position="69"/>
    </location>
</feature>
<dbReference type="EMBL" id="BSQG01000003">
    <property type="protein sequence ID" value="GLU48010.1"/>
    <property type="molecule type" value="Genomic_DNA"/>
</dbReference>
<gene>
    <name evidence="2" type="ORF">Nans01_23610</name>
</gene>
<dbReference type="AlphaFoldDB" id="A0A9W6P5W6"/>
<organism evidence="2 3">
    <name type="scientific">Nocardiopsis ansamitocini</name>
    <dbReference type="NCBI Taxonomy" id="1670832"/>
    <lineage>
        <taxon>Bacteria</taxon>
        <taxon>Bacillati</taxon>
        <taxon>Actinomycetota</taxon>
        <taxon>Actinomycetes</taxon>
        <taxon>Streptosporangiales</taxon>
        <taxon>Nocardiopsidaceae</taxon>
        <taxon>Nocardiopsis</taxon>
    </lineage>
</organism>
<evidence type="ECO:0000256" key="1">
    <source>
        <dbReference type="SAM" id="MobiDB-lite"/>
    </source>
</evidence>
<keyword evidence="3" id="KW-1185">Reference proteome</keyword>